<accession>A0A7X0CYS8</accession>
<dbReference type="InterPro" id="IPR046913">
    <property type="entry name" value="ABC-3C_CTD7"/>
</dbReference>
<organism evidence="2 3">
    <name type="scientific">Rhizobium wenxiniae</name>
    <dbReference type="NCBI Taxonomy" id="1737357"/>
    <lineage>
        <taxon>Bacteria</taxon>
        <taxon>Pseudomonadati</taxon>
        <taxon>Pseudomonadota</taxon>
        <taxon>Alphaproteobacteria</taxon>
        <taxon>Hyphomicrobiales</taxon>
        <taxon>Rhizobiaceae</taxon>
        <taxon>Rhizobium/Agrobacterium group</taxon>
        <taxon>Rhizobium</taxon>
    </lineage>
</organism>
<proteinExistence type="predicted"/>
<comment type="caution">
    <text evidence="2">The sequence shown here is derived from an EMBL/GenBank/DDBJ whole genome shotgun (WGS) entry which is preliminary data.</text>
</comment>
<evidence type="ECO:0000313" key="2">
    <source>
        <dbReference type="EMBL" id="MBB6161203.1"/>
    </source>
</evidence>
<evidence type="ECO:0000313" key="3">
    <source>
        <dbReference type="Proteomes" id="UP000547879"/>
    </source>
</evidence>
<dbReference type="AlphaFoldDB" id="A0A7X0CYS8"/>
<dbReference type="Proteomes" id="UP000547879">
    <property type="component" value="Unassembled WGS sequence"/>
</dbReference>
<name>A0A7X0CYS8_9HYPH</name>
<sequence length="400" mass="45513">MSAMISASPFSAAAQGLGYFFQYRFSLLRALELPDGGTLFLERNDDFEHVAADGLVSASSLKHKAVGEKLTDLATDFWKSVRIWLGLYIKAGQGTGHDVRFILVTTASVQRDSFLGLFLGEGEDDMLRTEKAAETLAKSSSETITKIAAELDRLTQEQQRDFFGRISIIQESARIDELPAMIEQRLRAVDRRHRQAVFERLEGWWVNVVTNHLVGGGVDPIHISAVSDKLSAINDAYKSDSLPIDFLGKSPESVDAASDTRTFVEQLRALGLSDERIRRAIIDYYRAFQQRSSWARESLLVSNEIEDYEERLVEEWDRFREIACELVTDESSEELCRKAGRELYDWAQMRTGDLRIRERVTEPYIVRGTFQMLANVDPSPRVHWHPRFMERLAKVLEVAV</sequence>
<protein>
    <recommendedName>
        <fullName evidence="1">ABC-three component systems C-terminal domain-containing protein</fullName>
    </recommendedName>
</protein>
<keyword evidence="3" id="KW-1185">Reference proteome</keyword>
<feature type="domain" description="ABC-three component systems C-terminal" evidence="1">
    <location>
        <begin position="263"/>
        <end position="392"/>
    </location>
</feature>
<dbReference type="Pfam" id="PF20283">
    <property type="entry name" value="CTD7"/>
    <property type="match status" value="1"/>
</dbReference>
<dbReference type="EMBL" id="JACHEG010000001">
    <property type="protein sequence ID" value="MBB6161203.1"/>
    <property type="molecule type" value="Genomic_DNA"/>
</dbReference>
<reference evidence="2 3" key="1">
    <citation type="submission" date="2020-08" db="EMBL/GenBank/DDBJ databases">
        <title>Genomic Encyclopedia of Type Strains, Phase IV (KMG-IV): sequencing the most valuable type-strain genomes for metagenomic binning, comparative biology and taxonomic classification.</title>
        <authorList>
            <person name="Goeker M."/>
        </authorList>
    </citation>
    <scope>NUCLEOTIDE SEQUENCE [LARGE SCALE GENOMIC DNA]</scope>
    <source>
        <strain evidence="2 3">DSM 100734</strain>
    </source>
</reference>
<evidence type="ECO:0000259" key="1">
    <source>
        <dbReference type="Pfam" id="PF20283"/>
    </source>
</evidence>
<dbReference type="RefSeq" id="WP_244654294.1">
    <property type="nucleotide sequence ID" value="NZ_BMHW01000001.1"/>
</dbReference>
<gene>
    <name evidence="2" type="ORF">HNQ72_001000</name>
</gene>